<proteinExistence type="predicted"/>
<comment type="caution">
    <text evidence="1">The sequence shown here is derived from an EMBL/GenBank/DDBJ whole genome shotgun (WGS) entry which is preliminary data.</text>
</comment>
<evidence type="ECO:0000313" key="1">
    <source>
        <dbReference type="EMBL" id="PSL27588.1"/>
    </source>
</evidence>
<keyword evidence="2" id="KW-1185">Reference proteome</keyword>
<sequence length="48" mass="5731">MDSYVYFVPVQYGDVTFFEFERLNFFFSSVINCQLLPPTTDSRTKFSF</sequence>
<reference evidence="1 2" key="1">
    <citation type="submission" date="2018-03" db="EMBL/GenBank/DDBJ databases">
        <title>Genomic Encyclopedia of Archaeal and Bacterial Type Strains, Phase II (KMG-II): from individual species to whole genera.</title>
        <authorList>
            <person name="Goeker M."/>
        </authorList>
    </citation>
    <scope>NUCLEOTIDE SEQUENCE [LARGE SCALE GENOMIC DNA]</scope>
    <source>
        <strain evidence="1 2">DSM 18107</strain>
    </source>
</reference>
<evidence type="ECO:0000313" key="2">
    <source>
        <dbReference type="Proteomes" id="UP000240978"/>
    </source>
</evidence>
<dbReference type="EMBL" id="PYGK01000009">
    <property type="protein sequence ID" value="PSL27588.1"/>
    <property type="molecule type" value="Genomic_DNA"/>
</dbReference>
<organism evidence="1 2">
    <name type="scientific">Chitinophaga ginsengisoli</name>
    <dbReference type="NCBI Taxonomy" id="363837"/>
    <lineage>
        <taxon>Bacteria</taxon>
        <taxon>Pseudomonadati</taxon>
        <taxon>Bacteroidota</taxon>
        <taxon>Chitinophagia</taxon>
        <taxon>Chitinophagales</taxon>
        <taxon>Chitinophagaceae</taxon>
        <taxon>Chitinophaga</taxon>
    </lineage>
</organism>
<accession>A0A2P8G0T9</accession>
<dbReference type="Proteomes" id="UP000240978">
    <property type="component" value="Unassembled WGS sequence"/>
</dbReference>
<gene>
    <name evidence="1" type="ORF">CLV42_109123</name>
</gene>
<dbReference type="AlphaFoldDB" id="A0A2P8G0T9"/>
<protein>
    <submittedName>
        <fullName evidence="1">Uncharacterized protein</fullName>
    </submittedName>
</protein>
<name>A0A2P8G0T9_9BACT</name>